<dbReference type="Gene3D" id="3.40.50.150">
    <property type="entry name" value="Vaccinia Virus protein VP39"/>
    <property type="match status" value="1"/>
</dbReference>
<dbReference type="Proteomes" id="UP000002424">
    <property type="component" value="Chromosome"/>
</dbReference>
<dbReference type="OrthoDB" id="9795085at2"/>
<accession>C1DJP9</accession>
<evidence type="ECO:0000313" key="2">
    <source>
        <dbReference type="EMBL" id="ACO78818.1"/>
    </source>
</evidence>
<dbReference type="HOGENOM" id="CLU_060275_1_0_6"/>
<keyword evidence="3" id="KW-1185">Reference proteome</keyword>
<dbReference type="STRING" id="322710.Avin_26420"/>
<sequence length="265" mass="29345">MSGLINWELLMQLTWPPALERAPMWDGFARRYDGYTRLSADYVDAQVDILGLRPDESLLDVGAGPGRLAIPAARRARQVTALDISRPMLDELERNAAAAGVDNIQPLQIAWDKVLPGENVPLHDVVLLSRSPAMRDLAKVDALVRRAAYVMLYSGPSLKSFHDRLVAGIEETPPVGAGRSALPGHALIFNRLLDMGIEARVDYLADGFSRWYPDEEAAVADFAWLDLPAGSEARLRANLAAYLQEENGGLRLRMETRTAVVWWCK</sequence>
<dbReference type="InterPro" id="IPR041698">
    <property type="entry name" value="Methyltransf_25"/>
</dbReference>
<dbReference type="EMBL" id="CP001157">
    <property type="protein sequence ID" value="ACO78818.1"/>
    <property type="molecule type" value="Genomic_DNA"/>
</dbReference>
<dbReference type="RefSeq" id="WP_012701209.1">
    <property type="nucleotide sequence ID" value="NC_012560.1"/>
</dbReference>
<dbReference type="AlphaFoldDB" id="C1DJP9"/>
<dbReference type="CDD" id="cd02440">
    <property type="entry name" value="AdoMet_MTases"/>
    <property type="match status" value="1"/>
</dbReference>
<dbReference type="eggNOG" id="COG2265">
    <property type="taxonomic scope" value="Bacteria"/>
</dbReference>
<name>C1DJP9_AZOVD</name>
<dbReference type="EnsemblBacteria" id="ACO78818">
    <property type="protein sequence ID" value="ACO78818"/>
    <property type="gene ID" value="Avin_26420"/>
</dbReference>
<organism evidence="2 3">
    <name type="scientific">Azotobacter vinelandii (strain DJ / ATCC BAA-1303)</name>
    <dbReference type="NCBI Taxonomy" id="322710"/>
    <lineage>
        <taxon>Bacteria</taxon>
        <taxon>Pseudomonadati</taxon>
        <taxon>Pseudomonadota</taxon>
        <taxon>Gammaproteobacteria</taxon>
        <taxon>Pseudomonadales</taxon>
        <taxon>Pseudomonadaceae</taxon>
        <taxon>Azotobacter</taxon>
    </lineage>
</organism>
<evidence type="ECO:0000259" key="1">
    <source>
        <dbReference type="Pfam" id="PF13649"/>
    </source>
</evidence>
<dbReference type="SUPFAM" id="SSF53335">
    <property type="entry name" value="S-adenosyl-L-methionine-dependent methyltransferases"/>
    <property type="match status" value="1"/>
</dbReference>
<dbReference type="Pfam" id="PF13649">
    <property type="entry name" value="Methyltransf_25"/>
    <property type="match status" value="1"/>
</dbReference>
<dbReference type="InterPro" id="IPR029063">
    <property type="entry name" value="SAM-dependent_MTases_sf"/>
</dbReference>
<protein>
    <recommendedName>
        <fullName evidence="1">Methyltransferase domain-containing protein</fullName>
    </recommendedName>
</protein>
<feature type="domain" description="Methyltransferase" evidence="1">
    <location>
        <begin position="59"/>
        <end position="129"/>
    </location>
</feature>
<dbReference type="KEGG" id="avn:Avin_26420"/>
<evidence type="ECO:0000313" key="3">
    <source>
        <dbReference type="Proteomes" id="UP000002424"/>
    </source>
</evidence>
<proteinExistence type="predicted"/>
<dbReference type="GeneID" id="88185784"/>
<gene>
    <name evidence="2" type="ordered locus">Avin_26420</name>
</gene>
<reference evidence="2 3" key="1">
    <citation type="journal article" date="2009" name="J. Bacteriol.">
        <title>Genome sequence of Azotobacter vinelandii, an obligate aerobe specialized to support diverse anaerobic metabolic processes.</title>
        <authorList>
            <person name="Setubal J.C."/>
            <person name="dos Santos P."/>
            <person name="Goldman B.S."/>
            <person name="Ertesvag H."/>
            <person name="Espin G."/>
            <person name="Rubio L.M."/>
            <person name="Valla S."/>
            <person name="Almeida N.F."/>
            <person name="Balasubramanian D."/>
            <person name="Cromes L."/>
            <person name="Curatti L."/>
            <person name="Du Z."/>
            <person name="Godsy E."/>
            <person name="Goodner B."/>
            <person name="Hellner-Burris K."/>
            <person name="Hernandez J.A."/>
            <person name="Houmiel K."/>
            <person name="Imperial J."/>
            <person name="Kennedy C."/>
            <person name="Larson T.J."/>
            <person name="Latreille P."/>
            <person name="Ligon L.S."/>
            <person name="Lu J."/>
            <person name="Maerk M."/>
            <person name="Miller N.M."/>
            <person name="Norton S."/>
            <person name="O'Carroll I.P."/>
            <person name="Paulsen I."/>
            <person name="Raulfs E.C."/>
            <person name="Roemer R."/>
            <person name="Rosser J."/>
            <person name="Segura D."/>
            <person name="Slater S."/>
            <person name="Stricklin S.L."/>
            <person name="Studholme D.J."/>
            <person name="Sun J."/>
            <person name="Viana C.J."/>
            <person name="Wallin E."/>
            <person name="Wang B."/>
            <person name="Wheeler C."/>
            <person name="Zhu H."/>
            <person name="Dean D.R."/>
            <person name="Dixon R."/>
            <person name="Wood D."/>
        </authorList>
    </citation>
    <scope>NUCLEOTIDE SEQUENCE [LARGE SCALE GENOMIC DNA]</scope>
    <source>
        <strain evidence="3">DJ / ATCC BAA-1303</strain>
    </source>
</reference>